<evidence type="ECO:0000259" key="1">
    <source>
        <dbReference type="Pfam" id="PF00364"/>
    </source>
</evidence>
<dbReference type="Pfam" id="PF00364">
    <property type="entry name" value="Biotin_lipoyl"/>
    <property type="match status" value="1"/>
</dbReference>
<evidence type="ECO:0000313" key="3">
    <source>
        <dbReference type="Proteomes" id="UP000077755"/>
    </source>
</evidence>
<reference evidence="2" key="2">
    <citation type="submission" date="2022-03" db="EMBL/GenBank/DDBJ databases">
        <title>Draft title - Genomic analysis of global carrot germplasm unveils the trajectory of domestication and the origin of high carotenoid orange carrot.</title>
        <authorList>
            <person name="Iorizzo M."/>
            <person name="Ellison S."/>
            <person name="Senalik D."/>
            <person name="Macko-Podgorni A."/>
            <person name="Grzebelus D."/>
            <person name="Bostan H."/>
            <person name="Rolling W."/>
            <person name="Curaba J."/>
            <person name="Simon P."/>
        </authorList>
    </citation>
    <scope>NUCLEOTIDE SEQUENCE</scope>
    <source>
        <tissue evidence="2">Leaf</tissue>
    </source>
</reference>
<dbReference type="EMBL" id="CP093349">
    <property type="protein sequence ID" value="WOH09836.1"/>
    <property type="molecule type" value="Genomic_DNA"/>
</dbReference>
<dbReference type="InterPro" id="IPR053217">
    <property type="entry name" value="ACC_Biotin_Carrier"/>
</dbReference>
<dbReference type="PANTHER" id="PTHR47597">
    <property type="entry name" value="IS A MEMBER OF THE PF|00364 BIOTIN-REQUIRING ENZYMES FAMILY-RELATED"/>
    <property type="match status" value="1"/>
</dbReference>
<sequence length="269" mass="28545">MAACNFVVSGLNLSNLKLGSCKIEASPLVPLPGLKDRKHGVLILSQRPARKLIGCRCSSSAQSAQIHSGDGFEENEPLGSTRQIAPNAVEVESLLEEICDTTSIAEFELKFGGFRLYVSRDLSGKNEAPQLPVSAPLTSTAVSVPELNGSATSTSLAISKPALTSGGIQSFLDRAGDDGLVILPSPKVGYFRRCRTIKGKRAPPACKEKQTVKEGQVLCFIEQLGGEIPIESETSGEVIRILREDGDPVGYGDALIAILPSFPGIKKLQ</sequence>
<dbReference type="AlphaFoldDB" id="A0AAF0XKI8"/>
<reference evidence="2" key="1">
    <citation type="journal article" date="2016" name="Nat. Genet.">
        <title>A high-quality carrot genome assembly provides new insights into carotenoid accumulation and asterid genome evolution.</title>
        <authorList>
            <person name="Iorizzo M."/>
            <person name="Ellison S."/>
            <person name="Senalik D."/>
            <person name="Zeng P."/>
            <person name="Satapoomin P."/>
            <person name="Huang J."/>
            <person name="Bowman M."/>
            <person name="Iovene M."/>
            <person name="Sanseverino W."/>
            <person name="Cavagnaro P."/>
            <person name="Yildiz M."/>
            <person name="Macko-Podgorni A."/>
            <person name="Moranska E."/>
            <person name="Grzebelus E."/>
            <person name="Grzebelus D."/>
            <person name="Ashrafi H."/>
            <person name="Zheng Z."/>
            <person name="Cheng S."/>
            <person name="Spooner D."/>
            <person name="Van Deynze A."/>
            <person name="Simon P."/>
        </authorList>
    </citation>
    <scope>NUCLEOTIDE SEQUENCE</scope>
    <source>
        <tissue evidence="2">Leaf</tissue>
    </source>
</reference>
<dbReference type="SUPFAM" id="SSF51230">
    <property type="entry name" value="Single hybrid motif"/>
    <property type="match status" value="1"/>
</dbReference>
<proteinExistence type="predicted"/>
<protein>
    <recommendedName>
        <fullName evidence="1">Lipoyl-binding domain-containing protein</fullName>
    </recommendedName>
</protein>
<dbReference type="InterPro" id="IPR011053">
    <property type="entry name" value="Single_hybrid_motif"/>
</dbReference>
<organism evidence="2 3">
    <name type="scientific">Daucus carota subsp. sativus</name>
    <name type="common">Carrot</name>
    <dbReference type="NCBI Taxonomy" id="79200"/>
    <lineage>
        <taxon>Eukaryota</taxon>
        <taxon>Viridiplantae</taxon>
        <taxon>Streptophyta</taxon>
        <taxon>Embryophyta</taxon>
        <taxon>Tracheophyta</taxon>
        <taxon>Spermatophyta</taxon>
        <taxon>Magnoliopsida</taxon>
        <taxon>eudicotyledons</taxon>
        <taxon>Gunneridae</taxon>
        <taxon>Pentapetalae</taxon>
        <taxon>asterids</taxon>
        <taxon>campanulids</taxon>
        <taxon>Apiales</taxon>
        <taxon>Apiaceae</taxon>
        <taxon>Apioideae</taxon>
        <taxon>Scandiceae</taxon>
        <taxon>Daucinae</taxon>
        <taxon>Daucus</taxon>
        <taxon>Daucus sect. Daucus</taxon>
    </lineage>
</organism>
<gene>
    <name evidence="2" type="ORF">DCAR_0729295</name>
</gene>
<keyword evidence="3" id="KW-1185">Reference proteome</keyword>
<dbReference type="PANTHER" id="PTHR47597:SF1">
    <property type="entry name" value="IS A MEMBER OF THE PF|00364 BIOTIN-REQUIRING ENZYMES FAMILY-RELATED"/>
    <property type="match status" value="1"/>
</dbReference>
<accession>A0AAF0XKI8</accession>
<dbReference type="CDD" id="cd06850">
    <property type="entry name" value="biotinyl_domain"/>
    <property type="match status" value="1"/>
</dbReference>
<dbReference type="InterPro" id="IPR000089">
    <property type="entry name" value="Biotin_lipoyl"/>
</dbReference>
<feature type="domain" description="Lipoyl-binding" evidence="1">
    <location>
        <begin position="205"/>
        <end position="258"/>
    </location>
</feature>
<evidence type="ECO:0000313" key="2">
    <source>
        <dbReference type="EMBL" id="WOH09836.1"/>
    </source>
</evidence>
<dbReference type="Gene3D" id="2.40.50.100">
    <property type="match status" value="1"/>
</dbReference>
<name>A0AAF0XKI8_DAUCS</name>
<dbReference type="Proteomes" id="UP000077755">
    <property type="component" value="Chromosome 7"/>
</dbReference>